<reference evidence="2" key="1">
    <citation type="journal article" date="2011" name="Environ. Microbiol.">
        <title>Time-series analyses of Monterey Bay coastal microbial picoplankton using a 'genome proxy' microarray.</title>
        <authorList>
            <person name="Rich V.I."/>
            <person name="Pham V.D."/>
            <person name="Eppley J."/>
            <person name="Shi Y."/>
            <person name="DeLong E.F."/>
        </authorList>
    </citation>
    <scope>NUCLEOTIDE SEQUENCE</scope>
</reference>
<dbReference type="InterPro" id="IPR047794">
    <property type="entry name" value="C45_proenzyme-like"/>
</dbReference>
<protein>
    <recommendedName>
        <fullName evidence="1">Peptidase C45 hydrolase domain-containing protein</fullName>
    </recommendedName>
</protein>
<name>E0XWV2_9DELT</name>
<evidence type="ECO:0000313" key="2">
    <source>
        <dbReference type="EMBL" id="ADI18893.1"/>
    </source>
</evidence>
<dbReference type="Gene3D" id="1.10.10.2120">
    <property type="match status" value="1"/>
</dbReference>
<dbReference type="InterPro" id="IPR005079">
    <property type="entry name" value="Peptidase_C45_hydrolase"/>
</dbReference>
<dbReference type="Gene3D" id="3.60.60.10">
    <property type="entry name" value="Penicillin V Acylase, Chain A"/>
    <property type="match status" value="1"/>
</dbReference>
<dbReference type="NCBIfam" id="NF040521">
    <property type="entry name" value="C45_proenzyme"/>
    <property type="match status" value="1"/>
</dbReference>
<organism evidence="2">
    <name type="scientific">uncultured delta proteobacterium HF0010_08B07</name>
    <dbReference type="NCBI Taxonomy" id="710821"/>
    <lineage>
        <taxon>Bacteria</taxon>
        <taxon>Deltaproteobacteria</taxon>
        <taxon>environmental samples</taxon>
    </lineage>
</organism>
<dbReference type="AlphaFoldDB" id="E0XWV2"/>
<evidence type="ECO:0000259" key="1">
    <source>
        <dbReference type="Pfam" id="PF03417"/>
    </source>
</evidence>
<dbReference type="InterPro" id="IPR047801">
    <property type="entry name" value="Peptidase_C45"/>
</dbReference>
<sequence length="371" mass="41104">MNTEAESVSELLSLESLEVRGSFEEMGKAYGTHYKTKINQFIEMRLNAAKVYFGNWGRGTVDELLAAGAQCWERALVFDPKAAREQEALALAVGVSPERLYAATNMTDVRDVVLLPDVMPPDEDEGCTSILVPPNQLSNGFYGQSWDLNPTDVEFIFALHRIPDQAPETWTVTCTGCMTLVGMNQYGVSVGTTNLKTWKSRVGVGYLSVLHKAINQDDLVSASEVCKTAPVAGAHSYWIGSTEGGVEWERSPDDAFQRDTQAGPVSRSNHCLFKAHQDREWIKPTPTSTSRLKRSSHLLSQTNHHSLESLKSLFSDRSDGTLSINRYPEDKQGTSTNAVVITEPQNGILHGCRGPADRGKWRTFEFERNKS</sequence>
<dbReference type="PANTHER" id="PTHR34180">
    <property type="entry name" value="PEPTIDASE C45"/>
    <property type="match status" value="1"/>
</dbReference>
<accession>E0XWV2</accession>
<dbReference type="EMBL" id="GU474903">
    <property type="protein sequence ID" value="ADI18893.1"/>
    <property type="molecule type" value="Genomic_DNA"/>
</dbReference>
<dbReference type="PANTHER" id="PTHR34180:SF1">
    <property type="entry name" value="BETA-ALANYL-DOPAMINE_CARCININE HYDROLASE"/>
    <property type="match status" value="1"/>
</dbReference>
<proteinExistence type="predicted"/>
<dbReference type="Pfam" id="PF03417">
    <property type="entry name" value="AAT"/>
    <property type="match status" value="1"/>
</dbReference>
<feature type="domain" description="Peptidase C45 hydrolase" evidence="1">
    <location>
        <begin position="141"/>
        <end position="349"/>
    </location>
</feature>